<reference evidence="2 3" key="1">
    <citation type="submission" date="2024-01" db="EMBL/GenBank/DDBJ databases">
        <title>Genome assemblies of Stephania.</title>
        <authorList>
            <person name="Yang L."/>
        </authorList>
    </citation>
    <scope>NUCLEOTIDE SEQUENCE [LARGE SCALE GENOMIC DNA]</scope>
    <source>
        <strain evidence="2">QJT</strain>
        <tissue evidence="2">Leaf</tissue>
    </source>
</reference>
<accession>A0AAP0I5V2</accession>
<evidence type="ECO:0000313" key="2">
    <source>
        <dbReference type="EMBL" id="KAK9109197.1"/>
    </source>
</evidence>
<gene>
    <name evidence="2" type="ORF">Sjap_017257</name>
</gene>
<sequence>MELAVEEVGEVYSAVDDPILVDEEDRVAGGGGSGGNVADLGQREWREIWRERAARGRERAARRWGREAAGDRQSGKLGEEGEVVERMARRSGGKAKLNSASARASSGSERPGRRGMEELRRWQRARAATVEEAEGTAGALVEAAARADRRRRPARWAGVI</sequence>
<evidence type="ECO:0000313" key="3">
    <source>
        <dbReference type="Proteomes" id="UP001417504"/>
    </source>
</evidence>
<keyword evidence="3" id="KW-1185">Reference proteome</keyword>
<feature type="compositionally biased region" description="Low complexity" evidence="1">
    <location>
        <begin position="99"/>
        <end position="109"/>
    </location>
</feature>
<protein>
    <submittedName>
        <fullName evidence="2">Uncharacterized protein</fullName>
    </submittedName>
</protein>
<dbReference type="Proteomes" id="UP001417504">
    <property type="component" value="Unassembled WGS sequence"/>
</dbReference>
<dbReference type="EMBL" id="JBBNAE010000007">
    <property type="protein sequence ID" value="KAK9109197.1"/>
    <property type="molecule type" value="Genomic_DNA"/>
</dbReference>
<feature type="compositionally biased region" description="Basic and acidic residues" evidence="1">
    <location>
        <begin position="110"/>
        <end position="121"/>
    </location>
</feature>
<feature type="compositionally biased region" description="Basic and acidic residues" evidence="1">
    <location>
        <begin position="59"/>
        <end position="88"/>
    </location>
</feature>
<dbReference type="AlphaFoldDB" id="A0AAP0I5V2"/>
<feature type="region of interest" description="Disordered" evidence="1">
    <location>
        <begin position="59"/>
        <end position="122"/>
    </location>
</feature>
<name>A0AAP0I5V2_9MAGN</name>
<organism evidence="2 3">
    <name type="scientific">Stephania japonica</name>
    <dbReference type="NCBI Taxonomy" id="461633"/>
    <lineage>
        <taxon>Eukaryota</taxon>
        <taxon>Viridiplantae</taxon>
        <taxon>Streptophyta</taxon>
        <taxon>Embryophyta</taxon>
        <taxon>Tracheophyta</taxon>
        <taxon>Spermatophyta</taxon>
        <taxon>Magnoliopsida</taxon>
        <taxon>Ranunculales</taxon>
        <taxon>Menispermaceae</taxon>
        <taxon>Menispermoideae</taxon>
        <taxon>Cissampelideae</taxon>
        <taxon>Stephania</taxon>
    </lineage>
</organism>
<comment type="caution">
    <text evidence="2">The sequence shown here is derived from an EMBL/GenBank/DDBJ whole genome shotgun (WGS) entry which is preliminary data.</text>
</comment>
<evidence type="ECO:0000256" key="1">
    <source>
        <dbReference type="SAM" id="MobiDB-lite"/>
    </source>
</evidence>
<proteinExistence type="predicted"/>